<dbReference type="EMBL" id="LR796185">
    <property type="protein sequence ID" value="CAB4124519.1"/>
    <property type="molecule type" value="Genomic_DNA"/>
</dbReference>
<proteinExistence type="predicted"/>
<dbReference type="Pfam" id="PF19622">
    <property type="entry name" value="DUF6127"/>
    <property type="match status" value="1"/>
</dbReference>
<accession>A0A6J5KX47</accession>
<keyword evidence="1" id="KW-0812">Transmembrane</keyword>
<gene>
    <name evidence="2" type="ORF">UFOVP55_6</name>
</gene>
<feature type="transmembrane region" description="Helical" evidence="1">
    <location>
        <begin position="57"/>
        <end position="77"/>
    </location>
</feature>
<keyword evidence="1" id="KW-1133">Transmembrane helix</keyword>
<protein>
    <submittedName>
        <fullName evidence="2">Uncharacterized protein</fullName>
    </submittedName>
</protein>
<sequence>MTPRELADLLDQAAEKGARRALESVGLHDEHAGRDIQELRTLIDGWRQTKHTVAVTIAKYLTVSLLSLLALGAYTNLRGK</sequence>
<organism evidence="2">
    <name type="scientific">uncultured Caudovirales phage</name>
    <dbReference type="NCBI Taxonomy" id="2100421"/>
    <lineage>
        <taxon>Viruses</taxon>
        <taxon>Duplodnaviria</taxon>
        <taxon>Heunggongvirae</taxon>
        <taxon>Uroviricota</taxon>
        <taxon>Caudoviricetes</taxon>
        <taxon>Peduoviridae</taxon>
        <taxon>Maltschvirus</taxon>
        <taxon>Maltschvirus maltsch</taxon>
    </lineage>
</organism>
<evidence type="ECO:0000313" key="2">
    <source>
        <dbReference type="EMBL" id="CAB4124519.1"/>
    </source>
</evidence>
<evidence type="ECO:0000256" key="1">
    <source>
        <dbReference type="SAM" id="Phobius"/>
    </source>
</evidence>
<dbReference type="InterPro" id="IPR046130">
    <property type="entry name" value="DUF6127"/>
</dbReference>
<reference evidence="2" key="1">
    <citation type="submission" date="2020-04" db="EMBL/GenBank/DDBJ databases">
        <authorList>
            <person name="Chiriac C."/>
            <person name="Salcher M."/>
            <person name="Ghai R."/>
            <person name="Kavagutti S V."/>
        </authorList>
    </citation>
    <scope>NUCLEOTIDE SEQUENCE</scope>
</reference>
<keyword evidence="1" id="KW-0472">Membrane</keyword>
<name>A0A6J5KX47_9CAUD</name>